<dbReference type="OMA" id="ETKCQNN"/>
<keyword evidence="6" id="KW-0732">Signal</keyword>
<dbReference type="Pfam" id="PF01462">
    <property type="entry name" value="LRRNT"/>
    <property type="match status" value="4"/>
</dbReference>
<evidence type="ECO:0000256" key="5">
    <source>
        <dbReference type="ARBA" id="ARBA00022614"/>
    </source>
</evidence>
<comment type="caution">
    <text evidence="9">Lacks conserved residue(s) required for the propagation of feature annotation.</text>
</comment>
<evidence type="ECO:0000259" key="14">
    <source>
        <dbReference type="PROSITE" id="PS50026"/>
    </source>
</evidence>
<feature type="disulfide bond" evidence="9">
    <location>
        <begin position="1138"/>
        <end position="1148"/>
    </location>
</feature>
<sequence>MTHYQTPLRCKGRTRCNWSTSNQKRPFFRKILGFVLVLSWTLLSITAEPFGGASVGIHIPGGSLGTISESRCPRVCSCNGLTVDCSHRGLTQVPRKISADVERLDLQGNNITVIFESDFQRLTKLRILQLTDNHIHTIEKGSLQDLISLERLRLNNNRLKAIPDNFVTSSASLLRLDISHNAITTVGRRVFKGAQSLRSLQIDNNQITCLDEHAFKGLVDLEILTLNNNNLTTLPHNIFSGLSRLRALRLSDNPLSCDCHLSWLSRYLRGAPRLAPYTRCQSPSQLKGQNVADLHDQEFKCSGLTENAPLECGLENSCPHPCRCADGIVDCREKSLTSVPATLPDDTTELRLEQNFITELPSKAFANFRRLRRIDLSNNNISRISHDALSGLKSLTTLVLYGNKIRDLPSGVFKGLSSLQLLLLNANEISCIRKDAFRDLHSLSLLSLYDNNIQTLANGTFDAMKSIQTLHLAKNPFVCDCNLRWLADYLHKNPIETSGARCESPKRMHRRRIETLRDEKFKCSWDEMRMKLSGECRMETDCPSMCQCDGTIVDCSGRGLKEIPRDIPLHTTELLLNDNELGRIKSDGLFGRLPHLIKLDLKRNQIIAIETNAFEGASRIQDLQLAENKIKEISNKMFFGLHQLKTLNLYDNQISCVMPGSFEFLTSLTTLNLASNPFNCNCHLAWFSDWLRKKALNGGTARCVTPSKVRDVQIKDLPHNEFKCTSDNNDGCLGEDYCPPMCTCTGTVVRCSRNNLTEIPRGLPSETSELYLESNEITMIHQDRIRHLKSLARLDLSNNQITMLSDYTFANLTKLSTLIISYNNLQCLQRNALAGLSNLRVLSLHGNQISMMPEGSFQDLKSLTHIALGNNPLYCDCSLKWFSDWIKLDYVEPGIARCSEPEYMKDKLILSTPSHNFVCKGKVNNDILAKCDACFTYPCQNKAKCVSLPQRDYQCLCQPGFHGKHCEFMIDACYGNPCRNNATCTVLEEGRFSCQCAPGYTGARCETNIDDCLGSIKCQNNATCVDGIESYTCECQPGFTGEYCDTKIRFCSEDFNPCANGATCQDHFTHYSCDCMPGFHGINCTDNIDDCQNHICKNGGTCIDGINDYICMCPEDFTGKYCEGHNMVSMMYPQTSPCQNHECKHGVCFQPNPAGSDYLCKCHPGYTGKWCEYLTSISFVHNNSFVEMEPLRTKPEANVTIVFSTTEQNGILMYDGQDAHWAVELFNGRIRVSYDVGNYPVSTMYSFEMVADGKYHLVELLSIKKNFTLRVDRGLARSIINDGSNEYLKLTTPLYLGGLPFEPAQQAYKNWQLRNLTSFKGCMREVWINHKLVDFENAARQQKITPGCALLEGENTELDDERDFMDETPHISKEVDPCENNKCRRGSRCVPNLSSRDGYQCKCKHGQRGRYCDQGEGTTTVEPPTNTVASTCRKEQVREYYTENDCRSRQPLKYAKCVGGCGNQCCAAKIVRRRKVRMVCSNNRNSLDTKLEHRKNVTILNNSYYVNKINISNSSSSSNSNNSFSDSIKVTENLFNSFTKSKIGETSSANVPEDINSQRANINDYVNEYETEDNDNNEDSYESDEHHERMQLNPSTDYYDDEEEDMYSDIYEDDDVEDEPELLPEAKELVQLSINDRAKTDDDEEDMGYDEDDERIAIAVERPKELRSRVNIKSDFSNGEGSGSSLYKAKTNDRLKFDYMNSYRRKQQKLFTDDSAHSEVGVIQSEVDLRESSGNFANDDEDNDDDSDDDDDSDGFFNSKRKSNSRYFRKNTNDAIKIISTPLGKVGIVYQQTPTQVDDKGSENVDKKSTSFTDFDALSPDPESSHRLASSHPKITPVLTPDGKVALLYRGDSENSKYEPIRNLTNHKFNKLSESNSERKTVSSSANIDSSGSSEYSDADSTAELDDSDSDLRISTNNNIKNNNDNKMTTEEQAAILPAPDAVPTTGSFIIRPTDSVLPMINRPLSEVLGIKKNQFKQFRIKDTSTTTEAASGSLAAVNMDNSDANTLHFLTKVNLADYPTSSRTRNYDFDFSRDNTMLDERSRNKEQQTKSNVNSNQQMVGTNEPMNEDILSKTEVVNLAIIPHFDEELERLQRLREYEERRHHRQRHRQKQNEEDLSGIHCIMQAMMGIAAISTVFGMLGTFFKQRILDQLRLMHW</sequence>
<feature type="disulfide bond" evidence="9">
    <location>
        <begin position="957"/>
        <end position="966"/>
    </location>
</feature>
<keyword evidence="2" id="KW-0217">Developmental protein</keyword>
<dbReference type="Pfam" id="PF01463">
    <property type="entry name" value="LRRCT"/>
    <property type="match status" value="4"/>
</dbReference>
<dbReference type="InterPro" id="IPR000372">
    <property type="entry name" value="LRRNT"/>
</dbReference>
<dbReference type="InterPro" id="IPR006207">
    <property type="entry name" value="Cys_knot_C"/>
</dbReference>
<evidence type="ECO:0000256" key="8">
    <source>
        <dbReference type="ARBA" id="ARBA00023157"/>
    </source>
</evidence>
<dbReference type="Pfam" id="PF13855">
    <property type="entry name" value="LRR_8"/>
    <property type="match status" value="6"/>
</dbReference>
<evidence type="ECO:0000256" key="9">
    <source>
        <dbReference type="PROSITE-ProRule" id="PRU00076"/>
    </source>
</evidence>
<dbReference type="SMART" id="SM00181">
    <property type="entry name" value="EGF"/>
    <property type="match status" value="7"/>
</dbReference>
<keyword evidence="16" id="KW-1185">Reference proteome</keyword>
<dbReference type="GO" id="GO:0007411">
    <property type="term" value="P:axon guidance"/>
    <property type="evidence" value="ECO:0007669"/>
    <property type="project" value="UniProtKB-ARBA"/>
</dbReference>
<dbReference type="SMART" id="SM00082">
    <property type="entry name" value="LRRCT"/>
    <property type="match status" value="4"/>
</dbReference>
<dbReference type="InterPro" id="IPR032675">
    <property type="entry name" value="LRR_dom_sf"/>
</dbReference>
<dbReference type="Gene3D" id="2.60.120.200">
    <property type="match status" value="1"/>
</dbReference>
<dbReference type="GO" id="GO:0005886">
    <property type="term" value="C:plasma membrane"/>
    <property type="evidence" value="ECO:0007669"/>
    <property type="project" value="TreeGrafter"/>
</dbReference>
<evidence type="ECO:0000256" key="6">
    <source>
        <dbReference type="ARBA" id="ARBA00022729"/>
    </source>
</evidence>
<dbReference type="FunFam" id="2.10.25.10:FF:000729">
    <property type="entry name" value="Blast:Protein slit"/>
    <property type="match status" value="1"/>
</dbReference>
<dbReference type="GO" id="GO:0007548">
    <property type="term" value="P:sex differentiation"/>
    <property type="evidence" value="ECO:0007669"/>
    <property type="project" value="UniProtKB-ARBA"/>
</dbReference>
<protein>
    <submittedName>
        <fullName evidence="15">Protein slit</fullName>
    </submittedName>
</protein>
<feature type="domain" description="Laminin G" evidence="13">
    <location>
        <begin position="1175"/>
        <end position="1348"/>
    </location>
</feature>
<dbReference type="GO" id="GO:0048568">
    <property type="term" value="P:embryonic organ development"/>
    <property type="evidence" value="ECO:0007669"/>
    <property type="project" value="UniProtKB-ARBA"/>
</dbReference>
<dbReference type="SMART" id="SM00365">
    <property type="entry name" value="LRR_SD22"/>
    <property type="match status" value="8"/>
</dbReference>
<feature type="region of interest" description="Disordered" evidence="10">
    <location>
        <begin position="1794"/>
        <end position="1839"/>
    </location>
</feature>
<feature type="compositionally biased region" description="Polar residues" evidence="10">
    <location>
        <begin position="2050"/>
        <end position="2064"/>
    </location>
</feature>
<organism evidence="15 16">
    <name type="scientific">Lucilia cuprina</name>
    <name type="common">Green bottle fly</name>
    <name type="synonym">Australian sheep blowfly</name>
    <dbReference type="NCBI Taxonomy" id="7375"/>
    <lineage>
        <taxon>Eukaryota</taxon>
        <taxon>Metazoa</taxon>
        <taxon>Ecdysozoa</taxon>
        <taxon>Arthropoda</taxon>
        <taxon>Hexapoda</taxon>
        <taxon>Insecta</taxon>
        <taxon>Pterygota</taxon>
        <taxon>Neoptera</taxon>
        <taxon>Endopterygota</taxon>
        <taxon>Diptera</taxon>
        <taxon>Brachycera</taxon>
        <taxon>Muscomorpha</taxon>
        <taxon>Oestroidea</taxon>
        <taxon>Calliphoridae</taxon>
        <taxon>Luciliinae</taxon>
        <taxon>Lucilia</taxon>
    </lineage>
</organism>
<dbReference type="PANTHER" id="PTHR24369:SF210">
    <property type="entry name" value="CHAOPTIN-RELATED"/>
    <property type="match status" value="1"/>
</dbReference>
<evidence type="ECO:0000256" key="4">
    <source>
        <dbReference type="ARBA" id="ARBA00022536"/>
    </source>
</evidence>
<keyword evidence="11" id="KW-0812">Transmembrane</keyword>
<keyword evidence="7" id="KW-0677">Repeat</keyword>
<dbReference type="GO" id="GO:0005509">
    <property type="term" value="F:calcium ion binding"/>
    <property type="evidence" value="ECO:0007669"/>
    <property type="project" value="InterPro"/>
</dbReference>
<feature type="domain" description="EGF-like" evidence="14">
    <location>
        <begin position="1008"/>
        <end position="1045"/>
    </location>
</feature>
<dbReference type="SUPFAM" id="SSF49899">
    <property type="entry name" value="Concanavalin A-like lectins/glucanases"/>
    <property type="match status" value="1"/>
</dbReference>
<dbReference type="PROSITE" id="PS00010">
    <property type="entry name" value="ASX_HYDROXYL"/>
    <property type="match status" value="3"/>
</dbReference>
<dbReference type="FunFam" id="2.10.25.10:FF:000556">
    <property type="entry name" value="Blast:Protein slit"/>
    <property type="match status" value="1"/>
</dbReference>
<dbReference type="OrthoDB" id="283575at2759"/>
<dbReference type="PROSITE" id="PS01225">
    <property type="entry name" value="CTCK_2"/>
    <property type="match status" value="1"/>
</dbReference>
<evidence type="ECO:0000313" key="15">
    <source>
        <dbReference type="EMBL" id="KNC34864.1"/>
    </source>
</evidence>
<dbReference type="FunFam" id="2.60.120.200:FF:000134">
    <property type="entry name" value="Slit 2"/>
    <property type="match status" value="1"/>
</dbReference>
<dbReference type="CDD" id="cd00054">
    <property type="entry name" value="EGF_CA"/>
    <property type="match status" value="5"/>
</dbReference>
<feature type="transmembrane region" description="Helical" evidence="11">
    <location>
        <begin position="2124"/>
        <end position="2145"/>
    </location>
</feature>
<dbReference type="InterPro" id="IPR000742">
    <property type="entry name" value="EGF"/>
</dbReference>
<feature type="region of interest" description="Disordered" evidence="10">
    <location>
        <begin position="1869"/>
        <end position="1927"/>
    </location>
</feature>
<dbReference type="InterPro" id="IPR003591">
    <property type="entry name" value="Leu-rich_rpt_typical-subtyp"/>
</dbReference>
<dbReference type="FunFam" id="2.10.25.10:FF:000755">
    <property type="entry name" value="Blast:Protein slit"/>
    <property type="match status" value="1"/>
</dbReference>
<feature type="disulfide bond" evidence="9">
    <location>
        <begin position="1075"/>
        <end position="1084"/>
    </location>
</feature>
<dbReference type="InterPro" id="IPR013320">
    <property type="entry name" value="ConA-like_dom_sf"/>
</dbReference>
<keyword evidence="11" id="KW-1133">Transmembrane helix</keyword>
<evidence type="ECO:0000313" key="16">
    <source>
        <dbReference type="Proteomes" id="UP000037069"/>
    </source>
</evidence>
<dbReference type="FunFam" id="2.10.25.10:FF:000080">
    <property type="entry name" value="Neurogenic locus notch 1"/>
    <property type="match status" value="2"/>
</dbReference>
<dbReference type="PANTHER" id="PTHR24369">
    <property type="entry name" value="ANTIGEN BSP, PUTATIVE-RELATED"/>
    <property type="match status" value="1"/>
</dbReference>
<dbReference type="InterPro" id="IPR050541">
    <property type="entry name" value="LRR_TM_domain-containing"/>
</dbReference>
<dbReference type="Proteomes" id="UP000037069">
    <property type="component" value="Unassembled WGS sequence"/>
</dbReference>
<evidence type="ECO:0000256" key="1">
    <source>
        <dbReference type="ARBA" id="ARBA00004613"/>
    </source>
</evidence>
<dbReference type="GO" id="GO:0048732">
    <property type="term" value="P:gland development"/>
    <property type="evidence" value="ECO:0007669"/>
    <property type="project" value="UniProtKB-ARBA"/>
</dbReference>
<feature type="region of interest" description="Disordered" evidence="10">
    <location>
        <begin position="2039"/>
        <end position="2064"/>
    </location>
</feature>
<feature type="domain" description="EGF-like" evidence="14">
    <location>
        <begin position="1047"/>
        <end position="1085"/>
    </location>
</feature>
<feature type="disulfide bond" evidence="9">
    <location>
        <begin position="1035"/>
        <end position="1044"/>
    </location>
</feature>
<feature type="disulfide bond" evidence="9">
    <location>
        <begin position="1162"/>
        <end position="1171"/>
    </location>
</feature>
<feature type="non-terminal residue" evidence="15">
    <location>
        <position position="2158"/>
    </location>
</feature>
<comment type="caution">
    <text evidence="15">The sequence shown here is derived from an EMBL/GenBank/DDBJ whole genome shotgun (WGS) entry which is preliminary data.</text>
</comment>
<dbReference type="GO" id="GO:0048598">
    <property type="term" value="P:embryonic morphogenesis"/>
    <property type="evidence" value="ECO:0007669"/>
    <property type="project" value="UniProtKB-ARBA"/>
</dbReference>
<keyword evidence="3" id="KW-0964">Secreted</keyword>
<dbReference type="PROSITE" id="PS01187">
    <property type="entry name" value="EGF_CA"/>
    <property type="match status" value="2"/>
</dbReference>
<feature type="domain" description="EGF-like" evidence="14">
    <location>
        <begin position="932"/>
        <end position="967"/>
    </location>
</feature>
<dbReference type="PROSITE" id="PS01186">
    <property type="entry name" value="EGF_2"/>
    <property type="match status" value="5"/>
</dbReference>
<feature type="domain" description="CTCK" evidence="12">
    <location>
        <begin position="1432"/>
        <end position="1484"/>
    </location>
</feature>
<dbReference type="SMART" id="SM00179">
    <property type="entry name" value="EGF_CA"/>
    <property type="match status" value="6"/>
</dbReference>
<gene>
    <name evidence="15" type="ORF">FF38_11107</name>
</gene>
<dbReference type="PROSITE" id="PS50025">
    <property type="entry name" value="LAM_G_DOMAIN"/>
    <property type="match status" value="1"/>
</dbReference>
<dbReference type="FunFam" id="3.80.10.10:FF:000002">
    <property type="entry name" value="Slit guidance ligand 2"/>
    <property type="match status" value="3"/>
</dbReference>
<dbReference type="Pfam" id="PF12661">
    <property type="entry name" value="hEGF"/>
    <property type="match status" value="1"/>
</dbReference>
<feature type="disulfide bond" evidence="9">
    <location>
        <begin position="1403"/>
        <end position="1412"/>
    </location>
</feature>
<dbReference type="CDD" id="cd00110">
    <property type="entry name" value="LamG"/>
    <property type="match status" value="1"/>
</dbReference>
<feature type="compositionally biased region" description="Acidic residues" evidence="10">
    <location>
        <begin position="1897"/>
        <end position="1909"/>
    </location>
</feature>
<dbReference type="GO" id="GO:0008347">
    <property type="term" value="P:glial cell migration"/>
    <property type="evidence" value="ECO:0007669"/>
    <property type="project" value="UniProtKB-ARBA"/>
</dbReference>
<dbReference type="PROSITE" id="PS50026">
    <property type="entry name" value="EGF_3"/>
    <property type="match status" value="7"/>
</dbReference>
<feature type="compositionally biased region" description="Basic and acidic residues" evidence="10">
    <location>
        <begin position="2039"/>
        <end position="2049"/>
    </location>
</feature>
<reference evidence="15 16" key="1">
    <citation type="journal article" date="2015" name="Nat. Commun.">
        <title>Lucilia cuprina genome unlocks parasitic fly biology to underpin future interventions.</title>
        <authorList>
            <person name="Anstead C.A."/>
            <person name="Korhonen P.K."/>
            <person name="Young N.D."/>
            <person name="Hall R.S."/>
            <person name="Jex A.R."/>
            <person name="Murali S.C."/>
            <person name="Hughes D.S."/>
            <person name="Lee S.F."/>
            <person name="Perry T."/>
            <person name="Stroehlein A.J."/>
            <person name="Ansell B.R."/>
            <person name="Breugelmans B."/>
            <person name="Hofmann A."/>
            <person name="Qu J."/>
            <person name="Dugan S."/>
            <person name="Lee S.L."/>
            <person name="Chao H."/>
            <person name="Dinh H."/>
            <person name="Han Y."/>
            <person name="Doddapaneni H.V."/>
            <person name="Worley K.C."/>
            <person name="Muzny D.M."/>
            <person name="Ioannidis P."/>
            <person name="Waterhouse R.M."/>
            <person name="Zdobnov E.M."/>
            <person name="James P.J."/>
            <person name="Bagnall N.H."/>
            <person name="Kotze A.C."/>
            <person name="Gibbs R.A."/>
            <person name="Richards S."/>
            <person name="Batterham P."/>
            <person name="Gasser R.B."/>
        </authorList>
    </citation>
    <scope>NUCLEOTIDE SEQUENCE [LARGE SCALE GENOMIC DNA]</scope>
    <source>
        <strain evidence="15 16">LS</strain>
        <tissue evidence="15">Full body</tissue>
    </source>
</reference>
<accession>A0A0L0CU11</accession>
<feature type="compositionally biased region" description="Basic and acidic residues" evidence="10">
    <location>
        <begin position="1797"/>
        <end position="1809"/>
    </location>
</feature>
<keyword evidence="11" id="KW-0472">Membrane</keyword>
<dbReference type="GO" id="GO:0010160">
    <property type="term" value="P:formation of animal organ boundary"/>
    <property type="evidence" value="ECO:0007669"/>
    <property type="project" value="UniProtKB-ARBA"/>
</dbReference>
<dbReference type="FunFam" id="2.10.25.10:FF:000587">
    <property type="entry name" value="Slit 2"/>
    <property type="match status" value="1"/>
</dbReference>
<dbReference type="GO" id="GO:0007498">
    <property type="term" value="P:mesoderm development"/>
    <property type="evidence" value="ECO:0007669"/>
    <property type="project" value="UniProtKB-ARBA"/>
</dbReference>
<dbReference type="SMART" id="SM00282">
    <property type="entry name" value="LamG"/>
    <property type="match status" value="1"/>
</dbReference>
<dbReference type="GO" id="GO:0009986">
    <property type="term" value="C:cell surface"/>
    <property type="evidence" value="ECO:0007669"/>
    <property type="project" value="UniProtKB-ARBA"/>
</dbReference>
<feature type="compositionally biased region" description="Acidic residues" evidence="10">
    <location>
        <begin position="1738"/>
        <end position="1754"/>
    </location>
</feature>
<dbReference type="GO" id="GO:0010631">
    <property type="term" value="P:epithelial cell migration"/>
    <property type="evidence" value="ECO:0007669"/>
    <property type="project" value="UniProtKB-ARBA"/>
</dbReference>
<dbReference type="EMBL" id="JRES01000018">
    <property type="protein sequence ID" value="KNC34864.1"/>
    <property type="molecule type" value="Genomic_DNA"/>
</dbReference>
<dbReference type="InterPro" id="IPR013032">
    <property type="entry name" value="EGF-like_CS"/>
</dbReference>
<dbReference type="GO" id="GO:0048608">
    <property type="term" value="P:reproductive structure development"/>
    <property type="evidence" value="ECO:0007669"/>
    <property type="project" value="UniProtKB-ARBA"/>
</dbReference>
<dbReference type="InterPro" id="IPR001791">
    <property type="entry name" value="Laminin_G"/>
</dbReference>
<evidence type="ECO:0000256" key="10">
    <source>
        <dbReference type="SAM" id="MobiDB-lite"/>
    </source>
</evidence>
<dbReference type="InterPro" id="IPR000152">
    <property type="entry name" value="EGF-type_Asp/Asn_hydroxyl_site"/>
</dbReference>
<evidence type="ECO:0000256" key="2">
    <source>
        <dbReference type="ARBA" id="ARBA00022473"/>
    </source>
</evidence>
<feature type="disulfide bond" evidence="9">
    <location>
        <begin position="1113"/>
        <end position="1122"/>
    </location>
</feature>
<dbReference type="GO" id="GO:0005102">
    <property type="term" value="F:signaling receptor binding"/>
    <property type="evidence" value="ECO:0007669"/>
    <property type="project" value="UniProtKB-ARBA"/>
</dbReference>
<dbReference type="Pfam" id="PF00054">
    <property type="entry name" value="Laminin_G_1"/>
    <property type="match status" value="1"/>
</dbReference>
<comment type="subcellular location">
    <subcellularLocation>
        <location evidence="1">Secreted</location>
    </subcellularLocation>
</comment>
<feature type="region of interest" description="Disordered" evidence="10">
    <location>
        <begin position="1569"/>
        <end position="1600"/>
    </location>
</feature>
<feature type="disulfide bond" evidence="9">
    <location>
        <begin position="996"/>
        <end position="1005"/>
    </location>
</feature>
<keyword evidence="5" id="KW-0433">Leucine-rich repeat</keyword>
<evidence type="ECO:0000259" key="13">
    <source>
        <dbReference type="PROSITE" id="PS50025"/>
    </source>
</evidence>
<dbReference type="GO" id="GO:0048565">
    <property type="term" value="P:digestive tract development"/>
    <property type="evidence" value="ECO:0007669"/>
    <property type="project" value="UniProtKB-ARBA"/>
</dbReference>
<dbReference type="SMART" id="SM00368">
    <property type="entry name" value="LRR_RI"/>
    <property type="match status" value="7"/>
</dbReference>
<feature type="domain" description="EGF-like" evidence="14">
    <location>
        <begin position="1134"/>
        <end position="1172"/>
    </location>
</feature>
<dbReference type="STRING" id="7375.A0A0L0CU11"/>
<dbReference type="Gene3D" id="3.80.10.10">
    <property type="entry name" value="Ribonuclease Inhibitor"/>
    <property type="match status" value="5"/>
</dbReference>
<feature type="compositionally biased region" description="Low complexity" evidence="10">
    <location>
        <begin position="1917"/>
        <end position="1927"/>
    </location>
</feature>
<dbReference type="FunFam" id="3.80.10.10:FF:000004">
    <property type="entry name" value="Slit guidance ligand 2"/>
    <property type="match status" value="1"/>
</dbReference>
<feature type="disulfide bond" evidence="9">
    <location>
        <begin position="1143"/>
        <end position="1160"/>
    </location>
</feature>
<name>A0A0L0CU11_LUCCU</name>
<dbReference type="GO" id="GO:0005576">
    <property type="term" value="C:extracellular region"/>
    <property type="evidence" value="ECO:0007669"/>
    <property type="project" value="UniProtKB-SubCell"/>
</dbReference>
<feature type="domain" description="EGF-like" evidence="14">
    <location>
        <begin position="1374"/>
        <end position="1413"/>
    </location>
</feature>
<feature type="region of interest" description="Disordered" evidence="10">
    <location>
        <begin position="1725"/>
        <end position="1761"/>
    </location>
</feature>
<evidence type="ECO:0000256" key="3">
    <source>
        <dbReference type="ARBA" id="ARBA00022525"/>
    </source>
</evidence>
<dbReference type="GO" id="GO:0051239">
    <property type="term" value="P:regulation of multicellular organismal process"/>
    <property type="evidence" value="ECO:0007669"/>
    <property type="project" value="UniProtKB-ARBA"/>
</dbReference>
<proteinExistence type="predicted"/>
<feature type="compositionally biased region" description="Low complexity" evidence="10">
    <location>
        <begin position="1883"/>
        <end position="1896"/>
    </location>
</feature>
<feature type="domain" description="EGF-like" evidence="14">
    <location>
        <begin position="1087"/>
        <end position="1123"/>
    </location>
</feature>
<dbReference type="PROSITE" id="PS51450">
    <property type="entry name" value="LRR"/>
    <property type="match status" value="4"/>
</dbReference>
<dbReference type="SMART" id="SM00041">
    <property type="entry name" value="CT"/>
    <property type="match status" value="1"/>
</dbReference>
<feature type="compositionally biased region" description="Acidic residues" evidence="10">
    <location>
        <begin position="1569"/>
        <end position="1582"/>
    </location>
</feature>
<evidence type="ECO:0000259" key="12">
    <source>
        <dbReference type="PROSITE" id="PS01225"/>
    </source>
</evidence>
<dbReference type="InterPro" id="IPR000483">
    <property type="entry name" value="Cys-rich_flank_reg_C"/>
</dbReference>
<dbReference type="SUPFAM" id="SSF52058">
    <property type="entry name" value="L domain-like"/>
    <property type="match status" value="2"/>
</dbReference>
<dbReference type="PROSITE" id="PS00022">
    <property type="entry name" value="EGF_1"/>
    <property type="match status" value="7"/>
</dbReference>
<dbReference type="FunFam" id="2.10.25.10:FF:000095">
    <property type="entry name" value="Notch, isoform B"/>
    <property type="match status" value="1"/>
</dbReference>
<evidence type="ECO:0000256" key="11">
    <source>
        <dbReference type="SAM" id="Phobius"/>
    </source>
</evidence>
<dbReference type="Gene3D" id="2.10.25.10">
    <property type="entry name" value="Laminin"/>
    <property type="match status" value="7"/>
</dbReference>
<keyword evidence="4 9" id="KW-0245">EGF-like domain</keyword>
<dbReference type="SMART" id="SM00364">
    <property type="entry name" value="LRR_BAC"/>
    <property type="match status" value="7"/>
</dbReference>
<dbReference type="InterPro" id="IPR001611">
    <property type="entry name" value="Leu-rich_rpt"/>
</dbReference>
<dbReference type="GO" id="GO:0022407">
    <property type="term" value="P:regulation of cell-cell adhesion"/>
    <property type="evidence" value="ECO:0007669"/>
    <property type="project" value="UniProtKB-ARBA"/>
</dbReference>
<dbReference type="InterPro" id="IPR018097">
    <property type="entry name" value="EGF_Ca-bd_CS"/>
</dbReference>
<dbReference type="SMART" id="SM00369">
    <property type="entry name" value="LRR_TYP"/>
    <property type="match status" value="17"/>
</dbReference>
<dbReference type="SMART" id="SM00013">
    <property type="entry name" value="LRRNT"/>
    <property type="match status" value="4"/>
</dbReference>
<keyword evidence="8 9" id="KW-1015">Disulfide bond</keyword>
<dbReference type="InterPro" id="IPR001881">
    <property type="entry name" value="EGF-like_Ca-bd_dom"/>
</dbReference>
<dbReference type="SUPFAM" id="SSF57196">
    <property type="entry name" value="EGF/Laminin"/>
    <property type="match status" value="6"/>
</dbReference>
<dbReference type="Pfam" id="PF00008">
    <property type="entry name" value="EGF"/>
    <property type="match status" value="4"/>
</dbReference>
<feature type="domain" description="EGF-like" evidence="14">
    <location>
        <begin position="969"/>
        <end position="1006"/>
    </location>
</feature>
<evidence type="ECO:0000256" key="7">
    <source>
        <dbReference type="ARBA" id="ARBA00022737"/>
    </source>
</evidence>